<comment type="caution">
    <text evidence="11">The sequence shown here is derived from an EMBL/GenBank/DDBJ whole genome shotgun (WGS) entry which is preliminary data.</text>
</comment>
<keyword evidence="6 8" id="KW-1133">Transmembrane helix</keyword>
<dbReference type="InterPro" id="IPR044173">
    <property type="entry name" value="CASPL"/>
</dbReference>
<evidence type="ECO:0000256" key="3">
    <source>
        <dbReference type="ARBA" id="ARBA00011489"/>
    </source>
</evidence>
<comment type="similarity">
    <text evidence="2 8">Belongs to the Casparian strip membrane proteins (CASP) family.</text>
</comment>
<protein>
    <recommendedName>
        <fullName evidence="8">CASP-like protein</fullName>
    </recommendedName>
</protein>
<keyword evidence="5 8" id="KW-0812">Transmembrane</keyword>
<dbReference type="Proteomes" id="UP001443914">
    <property type="component" value="Unassembled WGS sequence"/>
</dbReference>
<feature type="transmembrane region" description="Helical" evidence="8">
    <location>
        <begin position="31"/>
        <end position="50"/>
    </location>
</feature>
<keyword evidence="12" id="KW-1185">Reference proteome</keyword>
<evidence type="ECO:0000256" key="9">
    <source>
        <dbReference type="SAM" id="MobiDB-lite"/>
    </source>
</evidence>
<evidence type="ECO:0000256" key="5">
    <source>
        <dbReference type="ARBA" id="ARBA00022692"/>
    </source>
</evidence>
<feature type="transmembrane region" description="Helical" evidence="8">
    <location>
        <begin position="168"/>
        <end position="189"/>
    </location>
</feature>
<reference evidence="11" key="1">
    <citation type="submission" date="2024-03" db="EMBL/GenBank/DDBJ databases">
        <title>WGS assembly of Saponaria officinalis var. Norfolk2.</title>
        <authorList>
            <person name="Jenkins J."/>
            <person name="Shu S."/>
            <person name="Grimwood J."/>
            <person name="Barry K."/>
            <person name="Goodstein D."/>
            <person name="Schmutz J."/>
            <person name="Leebens-Mack J."/>
            <person name="Osbourn A."/>
        </authorList>
    </citation>
    <scope>NUCLEOTIDE SEQUENCE [LARGE SCALE GENOMIC DNA]</scope>
    <source>
        <strain evidence="11">JIC</strain>
    </source>
</reference>
<feature type="transmembrane region" description="Helical" evidence="8">
    <location>
        <begin position="81"/>
        <end position="102"/>
    </location>
</feature>
<dbReference type="AlphaFoldDB" id="A0AAW1GTQ3"/>
<dbReference type="NCBIfam" id="TIGR01569">
    <property type="entry name" value="A_tha_TIGR01569"/>
    <property type="match status" value="1"/>
</dbReference>
<feature type="transmembrane region" description="Helical" evidence="8">
    <location>
        <begin position="123"/>
        <end position="144"/>
    </location>
</feature>
<accession>A0AAW1GTQ3</accession>
<evidence type="ECO:0000256" key="6">
    <source>
        <dbReference type="ARBA" id="ARBA00022989"/>
    </source>
</evidence>
<keyword evidence="4 8" id="KW-1003">Cell membrane</keyword>
<dbReference type="PANTHER" id="PTHR36488">
    <property type="entry name" value="CASP-LIKE PROTEIN 1U1"/>
    <property type="match status" value="1"/>
</dbReference>
<evidence type="ECO:0000256" key="2">
    <source>
        <dbReference type="ARBA" id="ARBA00007651"/>
    </source>
</evidence>
<sequence length="195" mass="20872">MERNNAAGLDGVRQKDGTENRKGSGISWVESVLRMAALLLTLIAAILFGLNKQTKIVPITISPDLPAFNVPVTAKSSYVSAFVYFVVANSIACVFAAVTLVMTLVSKGGTKGISFLTNMLIDLMMVALLYSCIGAAGAVGLLGLKGNSHLQWNKVCDVYAKFCHRVEAALALSFFAAFAYVLLILLSVLKLHKRS</sequence>
<feature type="domain" description="Casparian strip membrane protein" evidence="10">
    <location>
        <begin position="25"/>
        <end position="179"/>
    </location>
</feature>
<proteinExistence type="inferred from homology"/>
<evidence type="ECO:0000256" key="8">
    <source>
        <dbReference type="RuleBase" id="RU361233"/>
    </source>
</evidence>
<dbReference type="EMBL" id="JBDFQZ010000014">
    <property type="protein sequence ID" value="KAK9664269.1"/>
    <property type="molecule type" value="Genomic_DNA"/>
</dbReference>
<comment type="subunit">
    <text evidence="3 8">Homodimer and heterodimers.</text>
</comment>
<evidence type="ECO:0000259" key="10">
    <source>
        <dbReference type="Pfam" id="PF04535"/>
    </source>
</evidence>
<feature type="region of interest" description="Disordered" evidence="9">
    <location>
        <begin position="1"/>
        <end position="22"/>
    </location>
</feature>
<evidence type="ECO:0000313" key="11">
    <source>
        <dbReference type="EMBL" id="KAK9664269.1"/>
    </source>
</evidence>
<dbReference type="InterPro" id="IPR006702">
    <property type="entry name" value="CASP_dom"/>
</dbReference>
<gene>
    <name evidence="11" type="ORF">RND81_14G030000</name>
</gene>
<evidence type="ECO:0000256" key="7">
    <source>
        <dbReference type="ARBA" id="ARBA00023136"/>
    </source>
</evidence>
<dbReference type="Pfam" id="PF04535">
    <property type="entry name" value="CASP_dom"/>
    <property type="match status" value="1"/>
</dbReference>
<evidence type="ECO:0000313" key="12">
    <source>
        <dbReference type="Proteomes" id="UP001443914"/>
    </source>
</evidence>
<dbReference type="GO" id="GO:0005886">
    <property type="term" value="C:plasma membrane"/>
    <property type="evidence" value="ECO:0007669"/>
    <property type="project" value="UniProtKB-SubCell"/>
</dbReference>
<keyword evidence="7 8" id="KW-0472">Membrane</keyword>
<feature type="compositionally biased region" description="Basic and acidic residues" evidence="9">
    <location>
        <begin position="12"/>
        <end position="22"/>
    </location>
</feature>
<name>A0AAW1GTQ3_SAPOF</name>
<dbReference type="InterPro" id="IPR006459">
    <property type="entry name" value="CASP/CASPL"/>
</dbReference>
<dbReference type="PANTHER" id="PTHR36488:SF8">
    <property type="entry name" value="CASP-LIKE PROTEIN 1U1"/>
    <property type="match status" value="1"/>
</dbReference>
<organism evidence="11 12">
    <name type="scientific">Saponaria officinalis</name>
    <name type="common">Common soapwort</name>
    <name type="synonym">Lychnis saponaria</name>
    <dbReference type="NCBI Taxonomy" id="3572"/>
    <lineage>
        <taxon>Eukaryota</taxon>
        <taxon>Viridiplantae</taxon>
        <taxon>Streptophyta</taxon>
        <taxon>Embryophyta</taxon>
        <taxon>Tracheophyta</taxon>
        <taxon>Spermatophyta</taxon>
        <taxon>Magnoliopsida</taxon>
        <taxon>eudicotyledons</taxon>
        <taxon>Gunneridae</taxon>
        <taxon>Pentapetalae</taxon>
        <taxon>Caryophyllales</taxon>
        <taxon>Caryophyllaceae</taxon>
        <taxon>Caryophylleae</taxon>
        <taxon>Saponaria</taxon>
    </lineage>
</organism>
<evidence type="ECO:0000256" key="1">
    <source>
        <dbReference type="ARBA" id="ARBA00004651"/>
    </source>
</evidence>
<evidence type="ECO:0000256" key="4">
    <source>
        <dbReference type="ARBA" id="ARBA00022475"/>
    </source>
</evidence>
<comment type="subcellular location">
    <subcellularLocation>
        <location evidence="1 8">Cell membrane</location>
        <topology evidence="1 8">Multi-pass membrane protein</topology>
    </subcellularLocation>
</comment>